<accession>A0A1C7NFI6</accession>
<dbReference type="InterPro" id="IPR009060">
    <property type="entry name" value="UBA-like_sf"/>
</dbReference>
<sequence length="83" mass="9904">MLGYNIDTMTSRQQLEKVQQLMDFAQLSEKDSTRLLKAFNWDVNLALNNIYERQYHATNNTKTPKNYTQQIKAIFDRYRGKLK</sequence>
<evidence type="ECO:0000313" key="1">
    <source>
        <dbReference type="EMBL" id="OBZ87871.1"/>
    </source>
</evidence>
<proteinExistence type="predicted"/>
<reference evidence="1 2" key="1">
    <citation type="submission" date="2016-03" db="EMBL/GenBank/DDBJ databases">
        <title>Choanephora cucurbitarum.</title>
        <authorList>
            <person name="Min B."/>
            <person name="Park H."/>
            <person name="Park J.-H."/>
            <person name="Shin H.-D."/>
            <person name="Choi I.-G."/>
        </authorList>
    </citation>
    <scope>NUCLEOTIDE SEQUENCE [LARGE SCALE GENOMIC DNA]</scope>
    <source>
        <strain evidence="1 2">KUS-F28377</strain>
    </source>
</reference>
<dbReference type="Proteomes" id="UP000093000">
    <property type="component" value="Unassembled WGS sequence"/>
</dbReference>
<dbReference type="AlphaFoldDB" id="A0A1C7NFI6"/>
<name>A0A1C7NFI6_9FUNG</name>
<gene>
    <name evidence="1" type="ORF">A0J61_04067</name>
</gene>
<dbReference type="Pfam" id="PF14555">
    <property type="entry name" value="UBA_4"/>
    <property type="match status" value="1"/>
</dbReference>
<comment type="caution">
    <text evidence="1">The sequence shown here is derived from an EMBL/GenBank/DDBJ whole genome shotgun (WGS) entry which is preliminary data.</text>
</comment>
<evidence type="ECO:0000313" key="2">
    <source>
        <dbReference type="Proteomes" id="UP000093000"/>
    </source>
</evidence>
<dbReference type="InParanoid" id="A0A1C7NFI6"/>
<dbReference type="SUPFAM" id="SSF46934">
    <property type="entry name" value="UBA-like"/>
    <property type="match status" value="1"/>
</dbReference>
<protein>
    <submittedName>
        <fullName evidence="1">Uncharacterized protein</fullName>
    </submittedName>
</protein>
<dbReference type="STRING" id="101091.A0A1C7NFI6"/>
<organism evidence="1 2">
    <name type="scientific">Choanephora cucurbitarum</name>
    <dbReference type="NCBI Taxonomy" id="101091"/>
    <lineage>
        <taxon>Eukaryota</taxon>
        <taxon>Fungi</taxon>
        <taxon>Fungi incertae sedis</taxon>
        <taxon>Mucoromycota</taxon>
        <taxon>Mucoromycotina</taxon>
        <taxon>Mucoromycetes</taxon>
        <taxon>Mucorales</taxon>
        <taxon>Mucorineae</taxon>
        <taxon>Choanephoraceae</taxon>
        <taxon>Choanephoroideae</taxon>
        <taxon>Choanephora</taxon>
    </lineage>
</organism>
<keyword evidence="2" id="KW-1185">Reference proteome</keyword>
<dbReference type="EMBL" id="LUGH01000191">
    <property type="protein sequence ID" value="OBZ87871.1"/>
    <property type="molecule type" value="Genomic_DNA"/>
</dbReference>
<dbReference type="Gene3D" id="1.10.8.10">
    <property type="entry name" value="DNA helicase RuvA subunit, C-terminal domain"/>
    <property type="match status" value="1"/>
</dbReference>